<accession>A0ABY3H6S7</accession>
<dbReference type="RefSeq" id="WP_146579706.1">
    <property type="nucleotide sequence ID" value="NZ_VOGX01000001.1"/>
</dbReference>
<dbReference type="InterPro" id="IPR036457">
    <property type="entry name" value="PPM-type-like_dom_sf"/>
</dbReference>
<organism evidence="4 5">
    <name type="scientific">Streptomyces albidoflavus</name>
    <dbReference type="NCBI Taxonomy" id="1886"/>
    <lineage>
        <taxon>Bacteria</taxon>
        <taxon>Bacillati</taxon>
        <taxon>Actinomycetota</taxon>
        <taxon>Actinomycetes</taxon>
        <taxon>Kitasatosporales</taxon>
        <taxon>Streptomycetaceae</taxon>
        <taxon>Streptomyces</taxon>
        <taxon>Streptomyces albidoflavus group</taxon>
    </lineage>
</organism>
<gene>
    <name evidence="4" type="ORF">FRZ02_01950</name>
</gene>
<protein>
    <submittedName>
        <fullName evidence="4">Serine/threonine-protein phosphatase</fullName>
    </submittedName>
</protein>
<dbReference type="Proteomes" id="UP000318052">
    <property type="component" value="Unassembled WGS sequence"/>
</dbReference>
<sequence length="442" mass="47775">MESGQDREAGGWRMLAGLLADSHLLALELLPAKASEHAAQVGFTQVLIYLADLQREVLRPLTGGRDRDTAHEAELPVDGSVAGRAYQYGTITAGAPTGSGEHHWWVPLLDGTERLGVLRITTPDEGEGENEDEGGQQGHEHEQTEQYMNLLASVIALIIESKQGISDAHARLTRVRPMNIAAEMQWAQMAPRTYADGRVVISAAMEPAYTISGDAYDYATAARNAHTVHLAIFDAMGHDTAAGLTAHLAIGASRNARRQGAGPVETAARIEEVLVEQFGHGRYVTGLLAELDTRTGVLTWANRGHHTPVIIRGSRWSTHLACPPGPPMGTDLALPVTLCQDQLEPGDRIVLYTDGVTEARGADDQEFGLTRFTDFLVRHHADGLPVPETLRRLVRALPDHHDGRLQDDATVLICEWLGPEPDPSARAAALVGLPYEPGPAPR</sequence>
<dbReference type="SMART" id="SM00331">
    <property type="entry name" value="PP2C_SIG"/>
    <property type="match status" value="1"/>
</dbReference>
<evidence type="ECO:0000256" key="1">
    <source>
        <dbReference type="ARBA" id="ARBA00022801"/>
    </source>
</evidence>
<dbReference type="SUPFAM" id="SSF81606">
    <property type="entry name" value="PP2C-like"/>
    <property type="match status" value="1"/>
</dbReference>
<dbReference type="PANTHER" id="PTHR43156">
    <property type="entry name" value="STAGE II SPORULATION PROTEIN E-RELATED"/>
    <property type="match status" value="1"/>
</dbReference>
<evidence type="ECO:0000256" key="2">
    <source>
        <dbReference type="SAM" id="MobiDB-lite"/>
    </source>
</evidence>
<name>A0ABY3H6S7_9ACTN</name>
<dbReference type="Gene3D" id="3.60.40.10">
    <property type="entry name" value="PPM-type phosphatase domain"/>
    <property type="match status" value="1"/>
</dbReference>
<dbReference type="InterPro" id="IPR029016">
    <property type="entry name" value="GAF-like_dom_sf"/>
</dbReference>
<feature type="region of interest" description="Disordered" evidence="2">
    <location>
        <begin position="123"/>
        <end position="143"/>
    </location>
</feature>
<dbReference type="InterPro" id="IPR052016">
    <property type="entry name" value="Bact_Sigma-Reg"/>
</dbReference>
<comment type="caution">
    <text evidence="4">The sequence shown here is derived from an EMBL/GenBank/DDBJ whole genome shotgun (WGS) entry which is preliminary data.</text>
</comment>
<keyword evidence="5" id="KW-1185">Reference proteome</keyword>
<evidence type="ECO:0000313" key="5">
    <source>
        <dbReference type="Proteomes" id="UP000318052"/>
    </source>
</evidence>
<dbReference type="PANTHER" id="PTHR43156:SF2">
    <property type="entry name" value="STAGE II SPORULATION PROTEIN E"/>
    <property type="match status" value="1"/>
</dbReference>
<keyword evidence="1" id="KW-0378">Hydrolase</keyword>
<proteinExistence type="predicted"/>
<evidence type="ECO:0000313" key="4">
    <source>
        <dbReference type="EMBL" id="TWV29111.1"/>
    </source>
</evidence>
<evidence type="ECO:0000259" key="3">
    <source>
        <dbReference type="SMART" id="SM00331"/>
    </source>
</evidence>
<dbReference type="Gene3D" id="3.30.450.40">
    <property type="match status" value="1"/>
</dbReference>
<dbReference type="EMBL" id="VOGX01000001">
    <property type="protein sequence ID" value="TWV29111.1"/>
    <property type="molecule type" value="Genomic_DNA"/>
</dbReference>
<feature type="domain" description="PPM-type phosphatase" evidence="3">
    <location>
        <begin position="196"/>
        <end position="416"/>
    </location>
</feature>
<feature type="compositionally biased region" description="Acidic residues" evidence="2">
    <location>
        <begin position="124"/>
        <end position="134"/>
    </location>
</feature>
<dbReference type="InterPro" id="IPR001932">
    <property type="entry name" value="PPM-type_phosphatase-like_dom"/>
</dbReference>
<dbReference type="Pfam" id="PF07228">
    <property type="entry name" value="SpoIIE"/>
    <property type="match status" value="1"/>
</dbReference>
<reference evidence="5" key="1">
    <citation type="journal article" date="2019" name="Microbiol. Resour. Announc.">
        <title>Draft Genomic Sequences of Streptomyces misionensis and Streptomyces albidoflavus, bacteria applied for phytopathogen biocontrol.</title>
        <authorList>
            <person name="Pylro V."/>
            <person name="Dias A."/>
            <person name="Andreote F."/>
            <person name="Varani A."/>
            <person name="Andreote C."/>
            <person name="Bernardo E."/>
            <person name="Martins T."/>
        </authorList>
    </citation>
    <scope>NUCLEOTIDE SEQUENCE [LARGE SCALE GENOMIC DNA]</scope>
    <source>
        <strain evidence="5">77</strain>
    </source>
</reference>